<proteinExistence type="predicted"/>
<keyword evidence="4" id="KW-1185">Reference proteome</keyword>
<feature type="domain" description="Transposase (putative) gypsy type" evidence="2">
    <location>
        <begin position="145"/>
        <end position="179"/>
    </location>
</feature>
<dbReference type="Proteomes" id="UP001168877">
    <property type="component" value="Unassembled WGS sequence"/>
</dbReference>
<protein>
    <recommendedName>
        <fullName evidence="2">Transposase (putative) gypsy type domain-containing protein</fullName>
    </recommendedName>
</protein>
<evidence type="ECO:0000313" key="4">
    <source>
        <dbReference type="Proteomes" id="UP001168877"/>
    </source>
</evidence>
<dbReference type="InterPro" id="IPR007321">
    <property type="entry name" value="Transposase_28"/>
</dbReference>
<feature type="compositionally biased region" description="Basic and acidic residues" evidence="1">
    <location>
        <begin position="25"/>
        <end position="43"/>
    </location>
</feature>
<evidence type="ECO:0000256" key="1">
    <source>
        <dbReference type="SAM" id="MobiDB-lite"/>
    </source>
</evidence>
<comment type="caution">
    <text evidence="3">The sequence shown here is derived from an EMBL/GenBank/DDBJ whole genome shotgun (WGS) entry which is preliminary data.</text>
</comment>
<dbReference type="AlphaFoldDB" id="A0AA39SDN1"/>
<name>A0AA39SDN1_ACESA</name>
<dbReference type="EMBL" id="JAUESC010000382">
    <property type="protein sequence ID" value="KAK0587865.1"/>
    <property type="molecule type" value="Genomic_DNA"/>
</dbReference>
<reference evidence="3" key="2">
    <citation type="submission" date="2023-06" db="EMBL/GenBank/DDBJ databases">
        <authorList>
            <person name="Swenson N.G."/>
            <person name="Wegrzyn J.L."/>
            <person name="Mcevoy S.L."/>
        </authorList>
    </citation>
    <scope>NUCLEOTIDE SEQUENCE</scope>
    <source>
        <strain evidence="3">NS2018</strain>
        <tissue evidence="3">Leaf</tissue>
    </source>
</reference>
<gene>
    <name evidence="3" type="ORF">LWI29_030179</name>
</gene>
<dbReference type="Pfam" id="PF04195">
    <property type="entry name" value="Transposase_28"/>
    <property type="match status" value="1"/>
</dbReference>
<sequence length="182" mass="20254">MLSRNDDSSNPLLEKMINDYQGESSKVEFDKSDSSSESRHHDGVFVAGPPADIGVGKVGVNLLSTTVLGCLATPGELNMEPPTTSESEARCFLIENPTSRMSYQDVKNLEFELGIPDSVRLHAATLFERADWSIKGWTCFYYIPFKIGLRLPILPLARQLLNFFEIALAQLMPNGWMILLSL</sequence>
<reference evidence="3" key="1">
    <citation type="journal article" date="2022" name="Plant J.">
        <title>Strategies of tolerance reflected in two North American maple genomes.</title>
        <authorList>
            <person name="McEvoy S.L."/>
            <person name="Sezen U.U."/>
            <person name="Trouern-Trend A."/>
            <person name="McMahon S.M."/>
            <person name="Schaberg P.G."/>
            <person name="Yang J."/>
            <person name="Wegrzyn J.L."/>
            <person name="Swenson N.G."/>
        </authorList>
    </citation>
    <scope>NUCLEOTIDE SEQUENCE</scope>
    <source>
        <strain evidence="3">NS2018</strain>
    </source>
</reference>
<evidence type="ECO:0000259" key="2">
    <source>
        <dbReference type="Pfam" id="PF04195"/>
    </source>
</evidence>
<organism evidence="3 4">
    <name type="scientific">Acer saccharum</name>
    <name type="common">Sugar maple</name>
    <dbReference type="NCBI Taxonomy" id="4024"/>
    <lineage>
        <taxon>Eukaryota</taxon>
        <taxon>Viridiplantae</taxon>
        <taxon>Streptophyta</taxon>
        <taxon>Embryophyta</taxon>
        <taxon>Tracheophyta</taxon>
        <taxon>Spermatophyta</taxon>
        <taxon>Magnoliopsida</taxon>
        <taxon>eudicotyledons</taxon>
        <taxon>Gunneridae</taxon>
        <taxon>Pentapetalae</taxon>
        <taxon>rosids</taxon>
        <taxon>malvids</taxon>
        <taxon>Sapindales</taxon>
        <taxon>Sapindaceae</taxon>
        <taxon>Hippocastanoideae</taxon>
        <taxon>Acereae</taxon>
        <taxon>Acer</taxon>
    </lineage>
</organism>
<feature type="region of interest" description="Disordered" evidence="1">
    <location>
        <begin position="1"/>
        <end position="45"/>
    </location>
</feature>
<accession>A0AA39SDN1</accession>
<evidence type="ECO:0000313" key="3">
    <source>
        <dbReference type="EMBL" id="KAK0587865.1"/>
    </source>
</evidence>